<dbReference type="FunFam" id="2.60.40.10:FF:000495">
    <property type="entry name" value="Periplasmic beta-glucosidase"/>
    <property type="match status" value="1"/>
</dbReference>
<dbReference type="PANTHER" id="PTHR30620:SF16">
    <property type="entry name" value="LYSOSOMAL BETA GLUCOSIDASE"/>
    <property type="match status" value="1"/>
</dbReference>
<evidence type="ECO:0000313" key="13">
    <source>
        <dbReference type="Proteomes" id="UP000001364"/>
    </source>
</evidence>
<dbReference type="GO" id="GO:0008422">
    <property type="term" value="F:beta-glucosidase activity"/>
    <property type="evidence" value="ECO:0007669"/>
    <property type="project" value="UniProtKB-EC"/>
</dbReference>
<dbReference type="InterPro" id="IPR051915">
    <property type="entry name" value="Cellulose_Degrad_GH3"/>
</dbReference>
<dbReference type="RefSeq" id="YP_002516535.1">
    <property type="nucleotide sequence ID" value="NC_011916.1"/>
</dbReference>
<dbReference type="AlphaFoldDB" id="A0A0H3C5R6"/>
<gene>
    <name evidence="12" type="ordered locus">CCNA_01162</name>
</gene>
<dbReference type="Pfam" id="PF00933">
    <property type="entry name" value="Glyco_hydro_3"/>
    <property type="match status" value="1"/>
</dbReference>
<keyword evidence="6 10" id="KW-0326">Glycosidase</keyword>
<dbReference type="EC" id="3.2.1.21" evidence="3"/>
<reference evidence="12 13" key="1">
    <citation type="journal article" date="2010" name="J. Bacteriol.">
        <title>The genetic basis of laboratory adaptation in Caulobacter crescentus.</title>
        <authorList>
            <person name="Marks M.E."/>
            <person name="Castro-Rojas C.M."/>
            <person name="Teiling C."/>
            <person name="Du L."/>
            <person name="Kapatral V."/>
            <person name="Walunas T.L."/>
            <person name="Crosson S."/>
        </authorList>
    </citation>
    <scope>NUCLEOTIDE SEQUENCE [LARGE SCALE GENOMIC DNA]</scope>
    <source>
        <strain evidence="13">NA1000 / CB15N</strain>
    </source>
</reference>
<accession>A0A0H3C5R6</accession>
<comment type="catalytic activity">
    <reaction evidence="1">
        <text>Hydrolysis of terminal, non-reducing beta-D-glucosyl residues with release of beta-D-glucose.</text>
        <dbReference type="EC" id="3.2.1.21"/>
    </reaction>
</comment>
<dbReference type="FunFam" id="3.20.20.300:FF:000005">
    <property type="entry name" value="Periplasmic beta-glucosidase"/>
    <property type="match status" value="1"/>
</dbReference>
<dbReference type="OrthoDB" id="9781691at2"/>
<organism evidence="12 13">
    <name type="scientific">Caulobacter vibrioides (strain NA1000 / CB15N)</name>
    <name type="common">Caulobacter crescentus</name>
    <dbReference type="NCBI Taxonomy" id="565050"/>
    <lineage>
        <taxon>Bacteria</taxon>
        <taxon>Pseudomonadati</taxon>
        <taxon>Pseudomonadota</taxon>
        <taxon>Alphaproteobacteria</taxon>
        <taxon>Caulobacterales</taxon>
        <taxon>Caulobacteraceae</taxon>
        <taxon>Caulobacter</taxon>
    </lineage>
</organism>
<dbReference type="InterPro" id="IPR006311">
    <property type="entry name" value="TAT_signal"/>
</dbReference>
<dbReference type="InterPro" id="IPR002772">
    <property type="entry name" value="Glyco_hydro_3_C"/>
</dbReference>
<proteinExistence type="inferred from homology"/>
<evidence type="ECO:0000256" key="7">
    <source>
        <dbReference type="ARBA" id="ARBA00031448"/>
    </source>
</evidence>
<dbReference type="Proteomes" id="UP000001364">
    <property type="component" value="Chromosome"/>
</dbReference>
<dbReference type="RefSeq" id="WP_012640149.1">
    <property type="nucleotide sequence ID" value="NC_011916.1"/>
</dbReference>
<dbReference type="Gene3D" id="3.20.20.300">
    <property type="entry name" value="Glycoside hydrolase, family 3, N-terminal domain"/>
    <property type="match status" value="1"/>
</dbReference>
<evidence type="ECO:0000313" key="12">
    <source>
        <dbReference type="EMBL" id="ACL94627.1"/>
    </source>
</evidence>
<dbReference type="SUPFAM" id="SSF51445">
    <property type="entry name" value="(Trans)glycosidases"/>
    <property type="match status" value="1"/>
</dbReference>
<dbReference type="PROSITE" id="PS51318">
    <property type="entry name" value="TAT"/>
    <property type="match status" value="1"/>
</dbReference>
<evidence type="ECO:0000256" key="1">
    <source>
        <dbReference type="ARBA" id="ARBA00000448"/>
    </source>
</evidence>
<dbReference type="PANTHER" id="PTHR30620">
    <property type="entry name" value="PERIPLASMIC BETA-GLUCOSIDASE-RELATED"/>
    <property type="match status" value="1"/>
</dbReference>
<dbReference type="Pfam" id="PF01915">
    <property type="entry name" value="Glyco_hydro_3_C"/>
    <property type="match status" value="1"/>
</dbReference>
<evidence type="ECO:0000256" key="10">
    <source>
        <dbReference type="RuleBase" id="RU361161"/>
    </source>
</evidence>
<dbReference type="InterPro" id="IPR013783">
    <property type="entry name" value="Ig-like_fold"/>
</dbReference>
<dbReference type="PhylomeDB" id="A0A0H3C5R6"/>
<evidence type="ECO:0000256" key="5">
    <source>
        <dbReference type="ARBA" id="ARBA00022801"/>
    </source>
</evidence>
<dbReference type="InterPro" id="IPR026891">
    <property type="entry name" value="Fn3-like"/>
</dbReference>
<dbReference type="InterPro" id="IPR017853">
    <property type="entry name" value="GH"/>
</dbReference>
<dbReference type="GO" id="GO:0009251">
    <property type="term" value="P:glucan catabolic process"/>
    <property type="evidence" value="ECO:0007669"/>
    <property type="project" value="TreeGrafter"/>
</dbReference>
<protein>
    <recommendedName>
        <fullName evidence="3">beta-glucosidase</fullName>
        <ecNumber evidence="3">3.2.1.21</ecNumber>
    </recommendedName>
    <alternativeName>
        <fullName evidence="9">Beta-D-glucoside glucohydrolase</fullName>
    </alternativeName>
    <alternativeName>
        <fullName evidence="7">Cellobiase</fullName>
    </alternativeName>
    <alternativeName>
        <fullName evidence="8">Gentiobiase</fullName>
    </alternativeName>
</protein>
<dbReference type="NCBIfam" id="NF011678">
    <property type="entry name" value="PRK15098.1"/>
    <property type="match status" value="1"/>
</dbReference>
<dbReference type="InterPro" id="IPR019800">
    <property type="entry name" value="Glyco_hydro_3_AS"/>
</dbReference>
<evidence type="ECO:0000256" key="6">
    <source>
        <dbReference type="ARBA" id="ARBA00023295"/>
    </source>
</evidence>
<evidence type="ECO:0000256" key="4">
    <source>
        <dbReference type="ARBA" id="ARBA00022729"/>
    </source>
</evidence>
<dbReference type="GeneID" id="7331533"/>
<keyword evidence="4" id="KW-0732">Signal</keyword>
<dbReference type="EMBL" id="CP001340">
    <property type="protein sequence ID" value="ACL94627.1"/>
    <property type="molecule type" value="Genomic_DNA"/>
</dbReference>
<evidence type="ECO:0000259" key="11">
    <source>
        <dbReference type="SMART" id="SM01217"/>
    </source>
</evidence>
<evidence type="ECO:0000256" key="2">
    <source>
        <dbReference type="ARBA" id="ARBA00005336"/>
    </source>
</evidence>
<dbReference type="InterPro" id="IPR036881">
    <property type="entry name" value="Glyco_hydro_3_C_sf"/>
</dbReference>
<evidence type="ECO:0000256" key="3">
    <source>
        <dbReference type="ARBA" id="ARBA00012744"/>
    </source>
</evidence>
<sequence>MVLKTKTGGPVGSSRRGFLSGAAALAGLAVTAPPAFARASGRIEALLAQMTLEEKAGQLSCFADMIRPPIGDINPLVNIRNAQTLIAEIKAGRIGTLINGVGAQAALDTQKAAVEGSRLKIPLLFAADVIHGFRTVYPISLAEAASFDPHLAERTARAAAVEASASGLHWTFAPMVDVARDQRWGRVAEGSGEDVYLGEVMAAARVRGFQGRDLRAEDSMLATPKHFAGYGAVMAGMEYNSVEMSEATLRETHLPPFQASFAAGAMTTMSAFNDINGIPATANRRLLTDILRGEWGFKGVVISDYTADQELVAHGYAADDRDAARLAILAGIDISMQSGLYNRYLPELVTSGAVPVEAVDQAVRRVLALKEAIGLFDNPYRSLDPEVERKHTATLAMRALSRESGARSIVLLKNDQGLLPLPKAGKRLALIGPFADDRDNVLGAWGGFFADRRLNVDLATGLRAQMADPANLIVERGCEVETTIAGGFERAVAAAQAADIVLLAVGESEDMTGEAKSRTDIRIPPVQQRLAEAIAATGKPVVVLLRHGRAIALEGVVKDAPAILATWFLGSEMGHAVADVLFGAVNPSGRLPVSFPIDSGQQPFFYNSRTTGRPAPADPNAQEYKARWRSIRNDALYPFGFGLGYTSFSLSDLKLSTARLAWDDTLHVTAKVRNTGQVHGDHVVQLYIRDRVASRTRPVRELKGFQRVSLAPGAEREVHFELRRENLMFVGDNDYWTVEPGAFDVWVANSCVDGLMGSFELLPFDRG</sequence>
<dbReference type="InterPro" id="IPR036962">
    <property type="entry name" value="Glyco_hydro_3_N_sf"/>
</dbReference>
<dbReference type="SMART" id="SM01217">
    <property type="entry name" value="Fn3_like"/>
    <property type="match status" value="1"/>
</dbReference>
<dbReference type="KEGG" id="ccs:CCNA_01162"/>
<feature type="domain" description="Fibronectin type III-like" evidence="11">
    <location>
        <begin position="682"/>
        <end position="751"/>
    </location>
</feature>
<dbReference type="Pfam" id="PF14310">
    <property type="entry name" value="Fn3-like"/>
    <property type="match status" value="1"/>
</dbReference>
<dbReference type="PROSITE" id="PS00775">
    <property type="entry name" value="GLYCOSYL_HYDROL_F3"/>
    <property type="match status" value="1"/>
</dbReference>
<evidence type="ECO:0000256" key="8">
    <source>
        <dbReference type="ARBA" id="ARBA00032194"/>
    </source>
</evidence>
<comment type="similarity">
    <text evidence="2 10">Belongs to the glycosyl hydrolase 3 family.</text>
</comment>
<name>A0A0H3C5R6_CAUVN</name>
<dbReference type="HOGENOM" id="CLU_004542_5_1_5"/>
<evidence type="ECO:0000256" key="9">
    <source>
        <dbReference type="ARBA" id="ARBA00032594"/>
    </source>
</evidence>
<dbReference type="Gene3D" id="3.40.50.1700">
    <property type="entry name" value="Glycoside hydrolase family 3 C-terminal domain"/>
    <property type="match status" value="1"/>
</dbReference>
<dbReference type="Gene3D" id="2.60.40.10">
    <property type="entry name" value="Immunoglobulins"/>
    <property type="match status" value="1"/>
</dbReference>
<keyword evidence="5 10" id="KW-0378">Hydrolase</keyword>
<dbReference type="PRINTS" id="PR00133">
    <property type="entry name" value="GLHYDRLASE3"/>
</dbReference>
<dbReference type="InterPro" id="IPR001764">
    <property type="entry name" value="Glyco_hydro_3_N"/>
</dbReference>
<dbReference type="SUPFAM" id="SSF52279">
    <property type="entry name" value="Beta-D-glucan exohydrolase, C-terminal domain"/>
    <property type="match status" value="1"/>
</dbReference>
<dbReference type="PATRIC" id="fig|565050.3.peg.1144"/>
<keyword evidence="13" id="KW-1185">Reference proteome</keyword>